<dbReference type="Proteomes" id="UP000886998">
    <property type="component" value="Unassembled WGS sequence"/>
</dbReference>
<protein>
    <submittedName>
        <fullName evidence="2">Uncharacterized protein</fullName>
    </submittedName>
</protein>
<organism evidence="2 3">
    <name type="scientific">Trichonephila inaurata madagascariensis</name>
    <dbReference type="NCBI Taxonomy" id="2747483"/>
    <lineage>
        <taxon>Eukaryota</taxon>
        <taxon>Metazoa</taxon>
        <taxon>Ecdysozoa</taxon>
        <taxon>Arthropoda</taxon>
        <taxon>Chelicerata</taxon>
        <taxon>Arachnida</taxon>
        <taxon>Araneae</taxon>
        <taxon>Araneomorphae</taxon>
        <taxon>Entelegynae</taxon>
        <taxon>Araneoidea</taxon>
        <taxon>Nephilidae</taxon>
        <taxon>Trichonephila</taxon>
        <taxon>Trichonephila inaurata</taxon>
    </lineage>
</organism>
<evidence type="ECO:0000256" key="1">
    <source>
        <dbReference type="SAM" id="MobiDB-lite"/>
    </source>
</evidence>
<keyword evidence="3" id="KW-1185">Reference proteome</keyword>
<sequence length="110" mass="11688">MGTPFHIEKKKRFLSSLLHLKTDMDAVCSSAFRRRDAMLVPRQTSFVSAGPTAQASGCGGDDDPEEPPGGVADTGASPAGGTELRPPYGDWYMEEQALVVMEGNELVGTS</sequence>
<feature type="compositionally biased region" description="Polar residues" evidence="1">
    <location>
        <begin position="43"/>
        <end position="55"/>
    </location>
</feature>
<evidence type="ECO:0000313" key="2">
    <source>
        <dbReference type="EMBL" id="GFY52459.1"/>
    </source>
</evidence>
<dbReference type="OrthoDB" id="6428053at2759"/>
<gene>
    <name evidence="2" type="primary">AVEN_48293_1</name>
    <name evidence="2" type="ORF">TNIN_376601</name>
</gene>
<comment type="caution">
    <text evidence="2">The sequence shown here is derived from an EMBL/GenBank/DDBJ whole genome shotgun (WGS) entry which is preliminary data.</text>
</comment>
<evidence type="ECO:0000313" key="3">
    <source>
        <dbReference type="Proteomes" id="UP000886998"/>
    </source>
</evidence>
<feature type="region of interest" description="Disordered" evidence="1">
    <location>
        <begin position="43"/>
        <end position="88"/>
    </location>
</feature>
<dbReference type="AlphaFoldDB" id="A0A8X7C4R1"/>
<proteinExistence type="predicted"/>
<accession>A0A8X7C4R1</accession>
<name>A0A8X7C4R1_9ARAC</name>
<reference evidence="2" key="1">
    <citation type="submission" date="2020-08" db="EMBL/GenBank/DDBJ databases">
        <title>Multicomponent nature underlies the extraordinary mechanical properties of spider dragline silk.</title>
        <authorList>
            <person name="Kono N."/>
            <person name="Nakamura H."/>
            <person name="Mori M."/>
            <person name="Yoshida Y."/>
            <person name="Ohtoshi R."/>
            <person name="Malay A.D."/>
            <person name="Moran D.A.P."/>
            <person name="Tomita M."/>
            <person name="Numata K."/>
            <person name="Arakawa K."/>
        </authorList>
    </citation>
    <scope>NUCLEOTIDE SEQUENCE</scope>
</reference>
<dbReference type="EMBL" id="BMAV01008699">
    <property type="protein sequence ID" value="GFY52459.1"/>
    <property type="molecule type" value="Genomic_DNA"/>
</dbReference>